<evidence type="ECO:0000256" key="4">
    <source>
        <dbReference type="ARBA" id="ARBA00022475"/>
    </source>
</evidence>
<evidence type="ECO:0000256" key="1">
    <source>
        <dbReference type="ARBA" id="ARBA00004141"/>
    </source>
</evidence>
<keyword evidence="6" id="KW-0732">Signal</keyword>
<evidence type="ECO:0000256" key="6">
    <source>
        <dbReference type="ARBA" id="ARBA00022729"/>
    </source>
</evidence>
<evidence type="ECO:0000256" key="7">
    <source>
        <dbReference type="ARBA" id="ARBA00022989"/>
    </source>
</evidence>
<dbReference type="RefSeq" id="WP_187057255.1">
    <property type="nucleotide sequence ID" value="NZ_CP060412.1"/>
</dbReference>
<sequence>MRTKILALVLRAEHALLALLCASVAGCSLPPSIPVMGAYFPGWLFCMTGGLVLTLLVRAMLVHAGKPRVLGPPVILYSALYALFSLLFWLIFF</sequence>
<keyword evidence="9" id="KW-0564">Palmitate</keyword>
<evidence type="ECO:0000313" key="12">
    <source>
        <dbReference type="EMBL" id="QNK01796.1"/>
    </source>
</evidence>
<evidence type="ECO:0000256" key="9">
    <source>
        <dbReference type="ARBA" id="ARBA00023139"/>
    </source>
</evidence>
<feature type="transmembrane region" description="Helical" evidence="11">
    <location>
        <begin position="42"/>
        <end position="62"/>
    </location>
</feature>
<dbReference type="GO" id="GO:0016020">
    <property type="term" value="C:membrane"/>
    <property type="evidence" value="ECO:0007669"/>
    <property type="project" value="UniProtKB-SubCell"/>
</dbReference>
<evidence type="ECO:0000256" key="5">
    <source>
        <dbReference type="ARBA" id="ARBA00022692"/>
    </source>
</evidence>
<keyword evidence="13" id="KW-1185">Reference proteome</keyword>
<protein>
    <recommendedName>
        <fullName evidence="3">Uncharacterized protein YtcA</fullName>
    </recommendedName>
</protein>
<dbReference type="Pfam" id="PF17090">
    <property type="entry name" value="Ytca"/>
    <property type="match status" value="1"/>
</dbReference>
<gene>
    <name evidence="12" type="ORF">H8F01_01050</name>
</gene>
<keyword evidence="5 11" id="KW-0812">Transmembrane</keyword>
<keyword evidence="4" id="KW-1003">Cell membrane</keyword>
<dbReference type="EMBL" id="CP060412">
    <property type="protein sequence ID" value="QNK01796.1"/>
    <property type="molecule type" value="Genomic_DNA"/>
</dbReference>
<evidence type="ECO:0000256" key="11">
    <source>
        <dbReference type="SAM" id="Phobius"/>
    </source>
</evidence>
<proteinExistence type="inferred from homology"/>
<evidence type="ECO:0000256" key="3">
    <source>
        <dbReference type="ARBA" id="ARBA00021237"/>
    </source>
</evidence>
<dbReference type="InterPro" id="IPR031381">
    <property type="entry name" value="YtcA"/>
</dbReference>
<feature type="transmembrane region" description="Helical" evidence="11">
    <location>
        <begin position="74"/>
        <end position="92"/>
    </location>
</feature>
<dbReference type="AlphaFoldDB" id="A0A7G8Q4T8"/>
<organism evidence="12 13">
    <name type="scientific">Dyella telluris</name>
    <dbReference type="NCBI Taxonomy" id="2763498"/>
    <lineage>
        <taxon>Bacteria</taxon>
        <taxon>Pseudomonadati</taxon>
        <taxon>Pseudomonadota</taxon>
        <taxon>Gammaproteobacteria</taxon>
        <taxon>Lysobacterales</taxon>
        <taxon>Rhodanobacteraceae</taxon>
        <taxon>Dyella</taxon>
    </lineage>
</organism>
<evidence type="ECO:0000313" key="13">
    <source>
        <dbReference type="Proteomes" id="UP000515873"/>
    </source>
</evidence>
<keyword evidence="7 11" id="KW-1133">Transmembrane helix</keyword>
<accession>A0A7G8Q4T8</accession>
<comment type="subcellular location">
    <subcellularLocation>
        <location evidence="1">Membrane</location>
        <topology evidence="1">Multi-pass membrane protein</topology>
    </subcellularLocation>
</comment>
<dbReference type="Proteomes" id="UP000515873">
    <property type="component" value="Chromosome"/>
</dbReference>
<comment type="similarity">
    <text evidence="2">Belongs to the YtcA family.</text>
</comment>
<dbReference type="KEGG" id="dtl:H8F01_01050"/>
<keyword evidence="8 11" id="KW-0472">Membrane</keyword>
<reference evidence="12 13" key="1">
    <citation type="submission" date="2020-08" db="EMBL/GenBank/DDBJ databases">
        <title>Dyella sp. G9 isolated from forest soil.</title>
        <authorList>
            <person name="Fu J."/>
            <person name="Qiu L."/>
        </authorList>
    </citation>
    <scope>NUCLEOTIDE SEQUENCE [LARGE SCALE GENOMIC DNA]</scope>
    <source>
        <strain evidence="12 13">G9</strain>
    </source>
</reference>
<evidence type="ECO:0000256" key="2">
    <source>
        <dbReference type="ARBA" id="ARBA00008208"/>
    </source>
</evidence>
<dbReference type="PROSITE" id="PS51257">
    <property type="entry name" value="PROKAR_LIPOPROTEIN"/>
    <property type="match status" value="1"/>
</dbReference>
<evidence type="ECO:0000256" key="8">
    <source>
        <dbReference type="ARBA" id="ARBA00023136"/>
    </source>
</evidence>
<evidence type="ECO:0000256" key="10">
    <source>
        <dbReference type="ARBA" id="ARBA00023288"/>
    </source>
</evidence>
<name>A0A7G8Q4T8_9GAMM</name>
<keyword evidence="10" id="KW-0449">Lipoprotein</keyword>